<dbReference type="AlphaFoldDB" id="A0ABD5P1L2"/>
<keyword evidence="1" id="KW-0812">Transmembrane</keyword>
<dbReference type="GeneID" id="71853006"/>
<keyword evidence="1" id="KW-0472">Membrane</keyword>
<proteinExistence type="predicted"/>
<feature type="transmembrane region" description="Helical" evidence="1">
    <location>
        <begin position="12"/>
        <end position="31"/>
    </location>
</feature>
<feature type="transmembrane region" description="Helical" evidence="1">
    <location>
        <begin position="100"/>
        <end position="119"/>
    </location>
</feature>
<sequence>MSRTSSPLEDPISVFVLVAVLLGLFSVGSALARAESVSAWAIGVGFGFGWLAMYAGRLDALARVGRRVKALGRGVVPVVAVVLAGTTFVLTSSLSLESWLLTNTSFGLLLGVATVVLVGP</sequence>
<dbReference type="EMBL" id="JBHSDJ010000117">
    <property type="protein sequence ID" value="MFC4248194.1"/>
    <property type="molecule type" value="Genomic_DNA"/>
</dbReference>
<comment type="caution">
    <text evidence="2">The sequence shown here is derived from an EMBL/GenBank/DDBJ whole genome shotgun (WGS) entry which is preliminary data.</text>
</comment>
<reference evidence="2 3" key="1">
    <citation type="journal article" date="2014" name="Int. J. Syst. Evol. Microbiol.">
        <title>Complete genome sequence of Corynebacterium casei LMG S-19264T (=DSM 44701T), isolated from a smear-ripened cheese.</title>
        <authorList>
            <consortium name="US DOE Joint Genome Institute (JGI-PGF)"/>
            <person name="Walter F."/>
            <person name="Albersmeier A."/>
            <person name="Kalinowski J."/>
            <person name="Ruckert C."/>
        </authorList>
    </citation>
    <scope>NUCLEOTIDE SEQUENCE [LARGE SCALE GENOMIC DNA]</scope>
    <source>
        <strain evidence="2 3">IBRC-M 10912</strain>
    </source>
</reference>
<accession>A0ABD5P1L2</accession>
<evidence type="ECO:0000313" key="3">
    <source>
        <dbReference type="Proteomes" id="UP001595821"/>
    </source>
</evidence>
<dbReference type="RefSeq" id="WP_246972433.1">
    <property type="nucleotide sequence ID" value="NZ_CP095397.1"/>
</dbReference>
<gene>
    <name evidence="2" type="ORF">ACFOZ7_14870</name>
</gene>
<organism evidence="2 3">
    <name type="scientific">Natribaculum luteum</name>
    <dbReference type="NCBI Taxonomy" id="1586232"/>
    <lineage>
        <taxon>Archaea</taxon>
        <taxon>Methanobacteriati</taxon>
        <taxon>Methanobacteriota</taxon>
        <taxon>Stenosarchaea group</taxon>
        <taxon>Halobacteria</taxon>
        <taxon>Halobacteriales</taxon>
        <taxon>Natrialbaceae</taxon>
        <taxon>Natribaculum</taxon>
    </lineage>
</organism>
<evidence type="ECO:0000313" key="2">
    <source>
        <dbReference type="EMBL" id="MFC4248194.1"/>
    </source>
</evidence>
<name>A0ABD5P1L2_9EURY</name>
<keyword evidence="1" id="KW-1133">Transmembrane helix</keyword>
<feature type="transmembrane region" description="Helical" evidence="1">
    <location>
        <begin position="37"/>
        <end position="55"/>
    </location>
</feature>
<evidence type="ECO:0000256" key="1">
    <source>
        <dbReference type="SAM" id="Phobius"/>
    </source>
</evidence>
<protein>
    <submittedName>
        <fullName evidence="2">Uncharacterized protein</fullName>
    </submittedName>
</protein>
<feature type="transmembrane region" description="Helical" evidence="1">
    <location>
        <begin position="75"/>
        <end position="94"/>
    </location>
</feature>
<dbReference type="Proteomes" id="UP001595821">
    <property type="component" value="Unassembled WGS sequence"/>
</dbReference>